<feature type="compositionally biased region" description="Acidic residues" evidence="1">
    <location>
        <begin position="119"/>
        <end position="128"/>
    </location>
</feature>
<accession>A0ABC8LKR1</accession>
<sequence>MKFSIIGLKQEVISTLLLHMDRTIYQVETFTQFGVVFLCFLLSLEFSTAKIAMENIQLSDQEAVVDGQCGSSLQVSADLSLINKKSVESFCEEDDALLSEDDASVSEFEEEYELANIEDQLETEDIDALETNNENEQKDDIT</sequence>
<feature type="region of interest" description="Disordered" evidence="1">
    <location>
        <begin position="119"/>
        <end position="142"/>
    </location>
</feature>
<proteinExistence type="predicted"/>
<evidence type="ECO:0000256" key="1">
    <source>
        <dbReference type="SAM" id="MobiDB-lite"/>
    </source>
</evidence>
<dbReference type="EMBL" id="CAKOAT010606265">
    <property type="protein sequence ID" value="CAH8384150.1"/>
    <property type="molecule type" value="Genomic_DNA"/>
</dbReference>
<keyword evidence="3" id="KW-1185">Reference proteome</keyword>
<evidence type="ECO:0000313" key="2">
    <source>
        <dbReference type="EMBL" id="CAH8384150.1"/>
    </source>
</evidence>
<dbReference type="Proteomes" id="UP001642260">
    <property type="component" value="Unassembled WGS sequence"/>
</dbReference>
<name>A0ABC8LKR1_ERUVS</name>
<dbReference type="AlphaFoldDB" id="A0ABC8LKR1"/>
<reference evidence="2 3" key="1">
    <citation type="submission" date="2022-03" db="EMBL/GenBank/DDBJ databases">
        <authorList>
            <person name="Macdonald S."/>
            <person name="Ahmed S."/>
            <person name="Newling K."/>
        </authorList>
    </citation>
    <scope>NUCLEOTIDE SEQUENCE [LARGE SCALE GENOMIC DNA]</scope>
</reference>
<gene>
    <name evidence="2" type="ORF">ERUC_LOCUS36633</name>
</gene>
<comment type="caution">
    <text evidence="2">The sequence shown here is derived from an EMBL/GenBank/DDBJ whole genome shotgun (WGS) entry which is preliminary data.</text>
</comment>
<evidence type="ECO:0000313" key="3">
    <source>
        <dbReference type="Proteomes" id="UP001642260"/>
    </source>
</evidence>
<organism evidence="2 3">
    <name type="scientific">Eruca vesicaria subsp. sativa</name>
    <name type="common">Garden rocket</name>
    <name type="synonym">Eruca sativa</name>
    <dbReference type="NCBI Taxonomy" id="29727"/>
    <lineage>
        <taxon>Eukaryota</taxon>
        <taxon>Viridiplantae</taxon>
        <taxon>Streptophyta</taxon>
        <taxon>Embryophyta</taxon>
        <taxon>Tracheophyta</taxon>
        <taxon>Spermatophyta</taxon>
        <taxon>Magnoliopsida</taxon>
        <taxon>eudicotyledons</taxon>
        <taxon>Gunneridae</taxon>
        <taxon>Pentapetalae</taxon>
        <taxon>rosids</taxon>
        <taxon>malvids</taxon>
        <taxon>Brassicales</taxon>
        <taxon>Brassicaceae</taxon>
        <taxon>Brassiceae</taxon>
        <taxon>Eruca</taxon>
    </lineage>
</organism>
<protein>
    <submittedName>
        <fullName evidence="2">Uncharacterized protein</fullName>
    </submittedName>
</protein>